<dbReference type="RefSeq" id="WP_005180953.1">
    <property type="nucleotide sequence ID" value="NZ_CP045804.1"/>
</dbReference>
<feature type="binding site" evidence="6">
    <location>
        <position position="23"/>
    </location>
    <ligand>
        <name>ATP</name>
        <dbReference type="ChEBI" id="CHEBI:30616"/>
    </ligand>
</feature>
<comment type="cofactor">
    <cofactor evidence="6">
        <name>Mg(2+)</name>
        <dbReference type="ChEBI" id="CHEBI:18420"/>
    </cofactor>
    <cofactor evidence="6">
        <name>Mn(2+)</name>
        <dbReference type="ChEBI" id="CHEBI:29035"/>
    </cofactor>
    <text evidence="6">Mg(2+). Can also accept Mn(2+).</text>
</comment>
<feature type="active site" description="Proton donor/acceptor" evidence="6">
    <location>
        <position position="154"/>
    </location>
</feature>
<dbReference type="Pfam" id="PF00871">
    <property type="entry name" value="Acetate_kinase"/>
    <property type="match status" value="1"/>
</dbReference>
<dbReference type="EC" id="2.7.2.1" evidence="6"/>
<keyword evidence="6" id="KW-0479">Metal-binding</keyword>
<dbReference type="PIRSF" id="PIRSF000722">
    <property type="entry name" value="Acetate_prop_kin"/>
    <property type="match status" value="1"/>
</dbReference>
<keyword evidence="5 6" id="KW-0067">ATP-binding</keyword>
<dbReference type="UniPathway" id="UPA00340">
    <property type="reaction ID" value="UER00458"/>
</dbReference>
<protein>
    <recommendedName>
        <fullName evidence="6">Acetate kinase</fullName>
        <ecNumber evidence="6">2.7.2.1</ecNumber>
    </recommendedName>
    <alternativeName>
        <fullName evidence="6">Acetokinase</fullName>
    </alternativeName>
</protein>
<comment type="subcellular location">
    <subcellularLocation>
        <location evidence="6">Cytoplasm</location>
    </subcellularLocation>
</comment>
<dbReference type="PANTHER" id="PTHR21060:SF15">
    <property type="entry name" value="ACETATE KINASE-RELATED"/>
    <property type="match status" value="1"/>
</dbReference>
<comment type="pathway">
    <text evidence="6">Metabolic intermediate biosynthesis; acetyl-CoA biosynthesis; acetyl-CoA from acetate: step 1/2.</text>
</comment>
<keyword evidence="6" id="KW-0963">Cytoplasm</keyword>
<feature type="site" description="Transition state stabilizer" evidence="6">
    <location>
        <position position="247"/>
    </location>
</feature>
<evidence type="ECO:0000256" key="6">
    <source>
        <dbReference type="HAMAP-Rule" id="MF_00020"/>
    </source>
</evidence>
<dbReference type="PRINTS" id="PR00471">
    <property type="entry name" value="ACETATEKNASE"/>
</dbReference>
<dbReference type="GO" id="GO:0008776">
    <property type="term" value="F:acetate kinase activity"/>
    <property type="evidence" value="ECO:0007669"/>
    <property type="project" value="UniProtKB-UniRule"/>
</dbReference>
<gene>
    <name evidence="6" type="primary">ackA</name>
    <name evidence="8" type="ORF">GII30_20760</name>
</gene>
<dbReference type="InterPro" id="IPR043129">
    <property type="entry name" value="ATPase_NBD"/>
</dbReference>
<evidence type="ECO:0000256" key="3">
    <source>
        <dbReference type="ARBA" id="ARBA00022741"/>
    </source>
</evidence>
<dbReference type="InterPro" id="IPR000890">
    <property type="entry name" value="Aliphatic_acid_kin_short-chain"/>
</dbReference>
<feature type="binding site" evidence="6">
    <location>
        <position position="16"/>
    </location>
    <ligand>
        <name>Mg(2+)</name>
        <dbReference type="ChEBI" id="CHEBI:18420"/>
    </ligand>
</feature>
<dbReference type="GO" id="GO:0000287">
    <property type="term" value="F:magnesium ion binding"/>
    <property type="evidence" value="ECO:0007669"/>
    <property type="project" value="UniProtKB-UniRule"/>
</dbReference>
<feature type="binding site" evidence="6">
    <location>
        <begin position="288"/>
        <end position="290"/>
    </location>
    <ligand>
        <name>ATP</name>
        <dbReference type="ChEBI" id="CHEBI:30616"/>
    </ligand>
</feature>
<dbReference type="SUPFAM" id="SSF53067">
    <property type="entry name" value="Actin-like ATPase domain"/>
    <property type="match status" value="2"/>
</dbReference>
<proteinExistence type="inferred from homology"/>
<dbReference type="EMBL" id="CP045810">
    <property type="protein sequence ID" value="QHN41274.1"/>
    <property type="molecule type" value="Genomic_DNA"/>
</dbReference>
<evidence type="ECO:0000256" key="7">
    <source>
        <dbReference type="RuleBase" id="RU003835"/>
    </source>
</evidence>
<dbReference type="Gene3D" id="3.30.420.40">
    <property type="match status" value="2"/>
</dbReference>
<comment type="function">
    <text evidence="6">Catalyzes the formation of acetyl phosphate from acetate and ATP. Can also catalyze the reverse reaction.</text>
</comment>
<comment type="catalytic activity">
    <reaction evidence="6">
        <text>acetate + ATP = acetyl phosphate + ADP</text>
        <dbReference type="Rhea" id="RHEA:11352"/>
        <dbReference type="ChEBI" id="CHEBI:22191"/>
        <dbReference type="ChEBI" id="CHEBI:30089"/>
        <dbReference type="ChEBI" id="CHEBI:30616"/>
        <dbReference type="ChEBI" id="CHEBI:456216"/>
        <dbReference type="EC" id="2.7.2.1"/>
    </reaction>
</comment>
<dbReference type="PROSITE" id="PS01076">
    <property type="entry name" value="ACETATE_KINASE_2"/>
    <property type="match status" value="1"/>
</dbReference>
<accession>A0A857L2L9</accession>
<feature type="binding site" evidence="6">
    <location>
        <position position="97"/>
    </location>
    <ligand>
        <name>substrate</name>
    </ligand>
</feature>
<dbReference type="GO" id="GO:0005737">
    <property type="term" value="C:cytoplasm"/>
    <property type="evidence" value="ECO:0007669"/>
    <property type="project" value="UniProtKB-SubCell"/>
</dbReference>
<keyword evidence="6" id="KW-0460">Magnesium</keyword>
<dbReference type="GO" id="GO:0005524">
    <property type="term" value="F:ATP binding"/>
    <property type="evidence" value="ECO:0007669"/>
    <property type="project" value="UniProtKB-KW"/>
</dbReference>
<dbReference type="InterPro" id="IPR023865">
    <property type="entry name" value="Aliphatic_acid_kinase_CS"/>
</dbReference>
<feature type="binding site" evidence="6">
    <location>
        <begin position="214"/>
        <end position="218"/>
    </location>
    <ligand>
        <name>ATP</name>
        <dbReference type="ChEBI" id="CHEBI:30616"/>
    </ligand>
</feature>
<dbReference type="PROSITE" id="PS01075">
    <property type="entry name" value="ACETATE_KINASE_1"/>
    <property type="match status" value="1"/>
</dbReference>
<feature type="binding site" evidence="6">
    <location>
        <position position="390"/>
    </location>
    <ligand>
        <name>Mg(2+)</name>
        <dbReference type="ChEBI" id="CHEBI:18420"/>
    </ligand>
</feature>
<evidence type="ECO:0000256" key="2">
    <source>
        <dbReference type="ARBA" id="ARBA00022679"/>
    </source>
</evidence>
<dbReference type="GO" id="GO:0006085">
    <property type="term" value="P:acetyl-CoA biosynthetic process"/>
    <property type="evidence" value="ECO:0007669"/>
    <property type="project" value="UniProtKB-UniRule"/>
</dbReference>
<evidence type="ECO:0000256" key="5">
    <source>
        <dbReference type="ARBA" id="ARBA00022840"/>
    </source>
</evidence>
<comment type="similarity">
    <text evidence="1 6 7">Belongs to the acetokinase family.</text>
</comment>
<keyword evidence="3 6" id="KW-0547">Nucleotide-binding</keyword>
<dbReference type="AlphaFoldDB" id="A0A857L2L9"/>
<organism evidence="8">
    <name type="scientific">Gordonia amarae</name>
    <dbReference type="NCBI Taxonomy" id="36821"/>
    <lineage>
        <taxon>Bacteria</taxon>
        <taxon>Bacillati</taxon>
        <taxon>Actinomycetota</taxon>
        <taxon>Actinomycetes</taxon>
        <taxon>Mycobacteriales</taxon>
        <taxon>Gordoniaceae</taxon>
        <taxon>Gordonia</taxon>
    </lineage>
</organism>
<keyword evidence="4 6" id="KW-0418">Kinase</keyword>
<dbReference type="PANTHER" id="PTHR21060">
    <property type="entry name" value="ACETATE KINASE"/>
    <property type="match status" value="1"/>
</dbReference>
<evidence type="ECO:0000256" key="1">
    <source>
        <dbReference type="ARBA" id="ARBA00008748"/>
    </source>
</evidence>
<evidence type="ECO:0000313" key="8">
    <source>
        <dbReference type="EMBL" id="QHN41274.1"/>
    </source>
</evidence>
<sequence length="405" mass="42882">MSVGHTGIRGAVLVLNAGSSSLKYQLVHPDTEVVSAEGLCERIGDLGSSITHEQNGTEVTEQIELPDHKTAFERVVALFAEGGIDLATAGLRAVGHRVVHGGRTFFMPTLVTEHVMSEIDRISTLAPLHNPANLIGMRAAGELLPDVPAVVVFDTAFFHGLPDAASTYAIDRGVATLHAIRRYGFHGTSHEYVSAKAAEFLGRPPTELNQIVLHLGNGASASAIRGGQPIDTSMGMTPLQGLVMGTRSGDIDPAVVIHLHRVAKLSAEQIDTLLNKQSGLKGLCGESDFRSVTQLIEQGDASAKLAYDVYVHRLRQYIGAYMLDLGRLDAIVFTAGVGENAAGLRADALAGLENFGIVIDPDRNAVRSKDPRRISADGGTVDVLVVPTNEELAIARQSAAVVAEA</sequence>
<dbReference type="HAMAP" id="MF_00020">
    <property type="entry name" value="Acetate_kinase"/>
    <property type="match status" value="1"/>
</dbReference>
<dbReference type="GO" id="GO:0006083">
    <property type="term" value="P:acetate metabolic process"/>
    <property type="evidence" value="ECO:0007669"/>
    <property type="project" value="TreeGrafter"/>
</dbReference>
<name>A0A857L2L9_9ACTN</name>
<dbReference type="InterPro" id="IPR004372">
    <property type="entry name" value="Ac/propionate_kinase"/>
</dbReference>
<comment type="subunit">
    <text evidence="6">Homodimer.</text>
</comment>
<evidence type="ECO:0000256" key="4">
    <source>
        <dbReference type="ARBA" id="ARBA00022777"/>
    </source>
</evidence>
<dbReference type="NCBIfam" id="TIGR00016">
    <property type="entry name" value="ackA"/>
    <property type="match status" value="1"/>
</dbReference>
<keyword evidence="2 6" id="KW-0808">Transferase</keyword>
<feature type="site" description="Transition state stabilizer" evidence="6">
    <location>
        <position position="186"/>
    </location>
</feature>
<reference evidence="8" key="1">
    <citation type="journal article" date="2021" name="Nat. Microbiol.">
        <title>Cocultivation of an ultrasmall environmental parasitic bacterium with lytic ability against bacteria associated with wastewater foams.</title>
        <authorList>
            <person name="Batinovic S."/>
            <person name="Rose J.J.A."/>
            <person name="Ratcliffe J."/>
            <person name="Seviour R.J."/>
            <person name="Petrovski S."/>
        </authorList>
    </citation>
    <scope>NUCLEOTIDE SEQUENCE</scope>
    <source>
        <strain evidence="8">CON44</strain>
    </source>
</reference>
<feature type="binding site" evidence="6">
    <location>
        <begin position="336"/>
        <end position="340"/>
    </location>
    <ligand>
        <name>ATP</name>
        <dbReference type="ChEBI" id="CHEBI:30616"/>
    </ligand>
</feature>
<dbReference type="CDD" id="cd24010">
    <property type="entry name" value="ASKHA_NBD_AcK_PK"/>
    <property type="match status" value="1"/>
</dbReference>